<sequence>MLANEDCVMAHRDIYQALATLVSNASENFDNLIGGFLYGSGDRDSRVAQQACFTVGIVASDPQRVSDDLIQTLLIRLGSEDSIVRVGACRALCTLVPRLPVVPDTVIMAFIGKVTDEILVIRQTVCNGLSSMISTLSEVQRIRMLTALFSKLRSQDSHDMAHTEAWDLFGTLASKLPLVPDDIIALFSHVEDKPFQWYRSNRLALCSKALFTVVSNLSVVSYELINFFLQTL</sequence>
<dbReference type="Gene3D" id="1.25.10.10">
    <property type="entry name" value="Leucine-rich Repeat Variant"/>
    <property type="match status" value="1"/>
</dbReference>
<dbReference type="EMBL" id="BART01008813">
    <property type="protein sequence ID" value="GAG58478.1"/>
    <property type="molecule type" value="Genomic_DNA"/>
</dbReference>
<gene>
    <name evidence="1" type="ORF">S01H4_19721</name>
</gene>
<evidence type="ECO:0008006" key="2">
    <source>
        <dbReference type="Google" id="ProtNLM"/>
    </source>
</evidence>
<accession>X0ZDU1</accession>
<dbReference type="InterPro" id="IPR011989">
    <property type="entry name" value="ARM-like"/>
</dbReference>
<dbReference type="InterPro" id="IPR016024">
    <property type="entry name" value="ARM-type_fold"/>
</dbReference>
<proteinExistence type="predicted"/>
<comment type="caution">
    <text evidence="1">The sequence shown here is derived from an EMBL/GenBank/DDBJ whole genome shotgun (WGS) entry which is preliminary data.</text>
</comment>
<protein>
    <recommendedName>
        <fullName evidence="2">Clathrin/coatomer adaptor adaptin-like N-terminal domain-containing protein</fullName>
    </recommendedName>
</protein>
<dbReference type="SUPFAM" id="SSF48371">
    <property type="entry name" value="ARM repeat"/>
    <property type="match status" value="1"/>
</dbReference>
<evidence type="ECO:0000313" key="1">
    <source>
        <dbReference type="EMBL" id="GAG58478.1"/>
    </source>
</evidence>
<reference evidence="1" key="1">
    <citation type="journal article" date="2014" name="Front. Microbiol.">
        <title>High frequency of phylogenetically diverse reductive dehalogenase-homologous genes in deep subseafloor sedimentary metagenomes.</title>
        <authorList>
            <person name="Kawai M."/>
            <person name="Futagami T."/>
            <person name="Toyoda A."/>
            <person name="Takaki Y."/>
            <person name="Nishi S."/>
            <person name="Hori S."/>
            <person name="Arai W."/>
            <person name="Tsubouchi T."/>
            <person name="Morono Y."/>
            <person name="Uchiyama I."/>
            <person name="Ito T."/>
            <person name="Fujiyama A."/>
            <person name="Inagaki F."/>
            <person name="Takami H."/>
        </authorList>
    </citation>
    <scope>NUCLEOTIDE SEQUENCE</scope>
    <source>
        <strain evidence="1">Expedition CK06-06</strain>
    </source>
</reference>
<organism evidence="1">
    <name type="scientific">marine sediment metagenome</name>
    <dbReference type="NCBI Taxonomy" id="412755"/>
    <lineage>
        <taxon>unclassified sequences</taxon>
        <taxon>metagenomes</taxon>
        <taxon>ecological metagenomes</taxon>
    </lineage>
</organism>
<dbReference type="AlphaFoldDB" id="X0ZDU1"/>
<name>X0ZDU1_9ZZZZ</name>